<comment type="caution">
    <text evidence="3">The sequence shown here is derived from an EMBL/GenBank/DDBJ whole genome shotgun (WGS) entry which is preliminary data.</text>
</comment>
<dbReference type="PRINTS" id="PR00080">
    <property type="entry name" value="SDRFAMILY"/>
</dbReference>
<name>A0ABQ5LS58_9RHOB</name>
<protein>
    <submittedName>
        <fullName evidence="3">Dehydrogenase</fullName>
    </submittedName>
</protein>
<dbReference type="NCBIfam" id="NF005559">
    <property type="entry name" value="PRK07231.1"/>
    <property type="match status" value="1"/>
</dbReference>
<sequence length="250" mass="25896">MNGIEGAVAVVTGAAQGNGKAIAAGLAKHGAHVALCDIQLDRVEEAAAELRADGYKVEAFEVNVTDADSVSRLAANVASKLGRTEILVNNAGIIRRTPVASETFDADWSAVMAVNGTGPMLLVRAFLDDLRATKGRIINVGSIMSVTAGPGLVAYAASKGAVLQMTKALAHDLSEYGIRVNAIAPGVIETPMTEVTRNDPDAIGRFMAHTPLKRPGKPDELIGPVLFLGSHLSSYVTGILLPVDGGYLAA</sequence>
<dbReference type="SMART" id="SM00822">
    <property type="entry name" value="PKS_KR"/>
    <property type="match status" value="1"/>
</dbReference>
<evidence type="ECO:0000259" key="2">
    <source>
        <dbReference type="SMART" id="SM00822"/>
    </source>
</evidence>
<evidence type="ECO:0000313" key="4">
    <source>
        <dbReference type="Proteomes" id="UP001144205"/>
    </source>
</evidence>
<feature type="domain" description="Ketoreductase" evidence="2">
    <location>
        <begin position="7"/>
        <end position="191"/>
    </location>
</feature>
<dbReference type="EMBL" id="BROH01000001">
    <property type="protein sequence ID" value="GKY87086.1"/>
    <property type="molecule type" value="Genomic_DNA"/>
</dbReference>
<evidence type="ECO:0000256" key="1">
    <source>
        <dbReference type="ARBA" id="ARBA00006484"/>
    </source>
</evidence>
<dbReference type="RefSeq" id="WP_281841019.1">
    <property type="nucleotide sequence ID" value="NZ_BROH01000001.1"/>
</dbReference>
<keyword evidence="4" id="KW-1185">Reference proteome</keyword>
<dbReference type="Pfam" id="PF13561">
    <property type="entry name" value="adh_short_C2"/>
    <property type="match status" value="1"/>
</dbReference>
<dbReference type="PANTHER" id="PTHR42760:SF135">
    <property type="entry name" value="BLL7886 PROTEIN"/>
    <property type="match status" value="1"/>
</dbReference>
<dbReference type="PRINTS" id="PR00081">
    <property type="entry name" value="GDHRDH"/>
</dbReference>
<reference evidence="3" key="1">
    <citation type="journal article" date="2023" name="Int. J. Syst. Evol. Microbiol.">
        <title>Sinisalibacter aestuarii sp. nov., isolated from estuarine sediment of the Arakawa River.</title>
        <authorList>
            <person name="Arafat S.T."/>
            <person name="Hirano S."/>
            <person name="Sato A."/>
            <person name="Takeuchi K."/>
            <person name="Yasuda T."/>
            <person name="Terahara T."/>
            <person name="Hamada M."/>
            <person name="Kobayashi T."/>
        </authorList>
    </citation>
    <scope>NUCLEOTIDE SEQUENCE</scope>
    <source>
        <strain evidence="3">B-399</strain>
    </source>
</reference>
<proteinExistence type="inferred from homology"/>
<organism evidence="3 4">
    <name type="scientific">Sinisalibacter aestuarii</name>
    <dbReference type="NCBI Taxonomy" id="2949426"/>
    <lineage>
        <taxon>Bacteria</taxon>
        <taxon>Pseudomonadati</taxon>
        <taxon>Pseudomonadota</taxon>
        <taxon>Alphaproteobacteria</taxon>
        <taxon>Rhodobacterales</taxon>
        <taxon>Roseobacteraceae</taxon>
        <taxon>Sinisalibacter</taxon>
    </lineage>
</organism>
<accession>A0ABQ5LS58</accession>
<evidence type="ECO:0000313" key="3">
    <source>
        <dbReference type="EMBL" id="GKY87086.1"/>
    </source>
</evidence>
<dbReference type="InterPro" id="IPR020904">
    <property type="entry name" value="Sc_DH/Rdtase_CS"/>
</dbReference>
<dbReference type="InterPro" id="IPR036291">
    <property type="entry name" value="NAD(P)-bd_dom_sf"/>
</dbReference>
<comment type="similarity">
    <text evidence="1">Belongs to the short-chain dehydrogenases/reductases (SDR) family.</text>
</comment>
<dbReference type="InterPro" id="IPR057326">
    <property type="entry name" value="KR_dom"/>
</dbReference>
<gene>
    <name evidence="3" type="ORF">STA1M1_09550</name>
</gene>
<dbReference type="Proteomes" id="UP001144205">
    <property type="component" value="Unassembled WGS sequence"/>
</dbReference>
<dbReference type="PROSITE" id="PS00061">
    <property type="entry name" value="ADH_SHORT"/>
    <property type="match status" value="1"/>
</dbReference>
<dbReference type="PANTHER" id="PTHR42760">
    <property type="entry name" value="SHORT-CHAIN DEHYDROGENASES/REDUCTASES FAMILY MEMBER"/>
    <property type="match status" value="1"/>
</dbReference>
<dbReference type="Gene3D" id="3.40.50.720">
    <property type="entry name" value="NAD(P)-binding Rossmann-like Domain"/>
    <property type="match status" value="1"/>
</dbReference>
<dbReference type="InterPro" id="IPR002347">
    <property type="entry name" value="SDR_fam"/>
</dbReference>
<dbReference type="SUPFAM" id="SSF51735">
    <property type="entry name" value="NAD(P)-binding Rossmann-fold domains"/>
    <property type="match status" value="1"/>
</dbReference>